<evidence type="ECO:0000313" key="2">
    <source>
        <dbReference type="EMBL" id="EAY31154.1"/>
    </source>
</evidence>
<evidence type="ECO:0000313" key="3">
    <source>
        <dbReference type="Proteomes" id="UP000004095"/>
    </source>
</evidence>
<dbReference type="AlphaFoldDB" id="A1ZF52"/>
<dbReference type="eggNOG" id="COG2834">
    <property type="taxonomic scope" value="Bacteria"/>
</dbReference>
<dbReference type="RefSeq" id="WP_002694310.1">
    <property type="nucleotide sequence ID" value="NZ_AAWS01000004.1"/>
</dbReference>
<dbReference type="Gene3D" id="2.50.20.10">
    <property type="entry name" value="Lipoprotein localisation LolA/LolB/LppX"/>
    <property type="match status" value="1"/>
</dbReference>
<dbReference type="OrthoDB" id="128937at2"/>
<keyword evidence="1" id="KW-0732">Signal</keyword>
<dbReference type="Proteomes" id="UP000004095">
    <property type="component" value="Unassembled WGS sequence"/>
</dbReference>
<proteinExistence type="predicted"/>
<accession>A1ZF52</accession>
<feature type="signal peptide" evidence="1">
    <location>
        <begin position="1"/>
        <end position="22"/>
    </location>
</feature>
<sequence length="240" mass="27195">MKKYFSLLIALLLINAGVCVQAQTVDKILNSYFENTGGKAKWNKLNSMIMEGKVEAQGQQFPVKMYNQRPNFQRMEMVFQGKTIVQRAYDGKDAWASNPIAGKTVKLPEEQAKELAEDMFEPAYLNYKTKGHKIVLDGKEEIEGTECNKLKLTKKNGDVEYLFFDTESNVLLMQRTTVKQGPSKGTQIDSFMSDYKEVGGLMIPHALTQKMGTNTFTVTMDKITLNSKIDKSLFSFPKKK</sequence>
<comment type="caution">
    <text evidence="2">The sequence shown here is derived from an EMBL/GenBank/DDBJ whole genome shotgun (WGS) entry which is preliminary data.</text>
</comment>
<name>A1ZF52_MICM2</name>
<keyword evidence="3" id="KW-1185">Reference proteome</keyword>
<gene>
    <name evidence="2" type="ORF">M23134_07564</name>
</gene>
<feature type="chain" id="PRO_5002641839" evidence="1">
    <location>
        <begin position="23"/>
        <end position="240"/>
    </location>
</feature>
<dbReference type="EMBL" id="AAWS01000004">
    <property type="protein sequence ID" value="EAY31154.1"/>
    <property type="molecule type" value="Genomic_DNA"/>
</dbReference>
<reference evidence="2 3" key="1">
    <citation type="submission" date="2007-01" db="EMBL/GenBank/DDBJ databases">
        <authorList>
            <person name="Haygood M."/>
            <person name="Podell S."/>
            <person name="Anderson C."/>
            <person name="Hopkinson B."/>
            <person name="Roe K."/>
            <person name="Barbeau K."/>
            <person name="Gaasterland T."/>
            <person name="Ferriera S."/>
            <person name="Johnson J."/>
            <person name="Kravitz S."/>
            <person name="Beeson K."/>
            <person name="Sutton G."/>
            <person name="Rogers Y.-H."/>
            <person name="Friedman R."/>
            <person name="Frazier M."/>
            <person name="Venter J.C."/>
        </authorList>
    </citation>
    <scope>NUCLEOTIDE SEQUENCE [LARGE SCALE GENOMIC DNA]</scope>
    <source>
        <strain evidence="2 3">ATCC 23134</strain>
    </source>
</reference>
<protein>
    <submittedName>
        <fullName evidence="2">Hypothetical signal peptide protein</fullName>
    </submittedName>
</protein>
<organism evidence="2 3">
    <name type="scientific">Microscilla marina ATCC 23134</name>
    <dbReference type="NCBI Taxonomy" id="313606"/>
    <lineage>
        <taxon>Bacteria</taxon>
        <taxon>Pseudomonadati</taxon>
        <taxon>Bacteroidota</taxon>
        <taxon>Cytophagia</taxon>
        <taxon>Cytophagales</taxon>
        <taxon>Microscillaceae</taxon>
        <taxon>Microscilla</taxon>
    </lineage>
</organism>
<evidence type="ECO:0000256" key="1">
    <source>
        <dbReference type="SAM" id="SignalP"/>
    </source>
</evidence>